<feature type="domain" description="DUF58" evidence="2">
    <location>
        <begin position="211"/>
        <end position="406"/>
    </location>
</feature>
<dbReference type="PANTHER" id="PTHR33608">
    <property type="entry name" value="BLL2464 PROTEIN"/>
    <property type="match status" value="1"/>
</dbReference>
<evidence type="ECO:0000256" key="1">
    <source>
        <dbReference type="SAM" id="Phobius"/>
    </source>
</evidence>
<evidence type="ECO:0000259" key="2">
    <source>
        <dbReference type="Pfam" id="PF01882"/>
    </source>
</evidence>
<dbReference type="RefSeq" id="WP_126025797.1">
    <property type="nucleotide sequence ID" value="NZ_RXFT01000024.1"/>
</dbReference>
<keyword evidence="1" id="KW-1133">Transmembrane helix</keyword>
<dbReference type="Proteomes" id="UP000281118">
    <property type="component" value="Unassembled WGS sequence"/>
</dbReference>
<organism evidence="3 4">
    <name type="scientific">Variovorax guangxiensis</name>
    <dbReference type="NCBI Taxonomy" id="1775474"/>
    <lineage>
        <taxon>Bacteria</taxon>
        <taxon>Pseudomonadati</taxon>
        <taxon>Pseudomonadota</taxon>
        <taxon>Betaproteobacteria</taxon>
        <taxon>Burkholderiales</taxon>
        <taxon>Comamonadaceae</taxon>
        <taxon>Variovorax</taxon>
    </lineage>
</organism>
<dbReference type="PANTHER" id="PTHR33608:SF3">
    <property type="entry name" value="SLR2013 PROTEIN"/>
    <property type="match status" value="1"/>
</dbReference>
<dbReference type="OrthoDB" id="9776116at2"/>
<dbReference type="InterPro" id="IPR002881">
    <property type="entry name" value="DUF58"/>
</dbReference>
<name>A0A3S0XEU5_9BURK</name>
<dbReference type="AlphaFoldDB" id="A0A3S0XEU5"/>
<proteinExistence type="predicted"/>
<keyword evidence="1" id="KW-0812">Transmembrane</keyword>
<gene>
    <name evidence="3" type="ORF">EJP67_32310</name>
</gene>
<keyword evidence="1" id="KW-0472">Membrane</keyword>
<accession>A0A3S0XEU5</accession>
<evidence type="ECO:0000313" key="4">
    <source>
        <dbReference type="Proteomes" id="UP000281118"/>
    </source>
</evidence>
<protein>
    <submittedName>
        <fullName evidence="3">DUF58 domain-containing protein</fullName>
    </submittedName>
</protein>
<dbReference type="CDD" id="cd00198">
    <property type="entry name" value="vWFA"/>
    <property type="match status" value="1"/>
</dbReference>
<reference evidence="3 4" key="1">
    <citation type="submission" date="2018-12" db="EMBL/GenBank/DDBJ databases">
        <title>The genome sequences of Variovorax guangxiensis DSM 27352.</title>
        <authorList>
            <person name="Gao J."/>
            <person name="Sun J."/>
        </authorList>
    </citation>
    <scope>NUCLEOTIDE SEQUENCE [LARGE SCALE GENOMIC DNA]</scope>
    <source>
        <strain evidence="3 4">DSM 27352</strain>
    </source>
</reference>
<feature type="transmembrane region" description="Helical" evidence="1">
    <location>
        <begin position="12"/>
        <end position="29"/>
    </location>
</feature>
<feature type="transmembrane region" description="Helical" evidence="1">
    <location>
        <begin position="35"/>
        <end position="56"/>
    </location>
</feature>
<dbReference type="InterPro" id="IPR036465">
    <property type="entry name" value="vWFA_dom_sf"/>
</dbReference>
<evidence type="ECO:0000313" key="3">
    <source>
        <dbReference type="EMBL" id="RUR71738.1"/>
    </source>
</evidence>
<sequence length="464" mass="51213">MRAAIPIPARAPVLALAGLGVAATVALLLGVPVDYVAVVAGVLLALGFVLAGADLWQSLRLWRAAPLRIERNLPGAFSLGVPTVLTLTLVNEGAQAWRVSVFDELDTHFAFEGLPQEHVVPALSRVAIRYTATATQRGVAQFGATQLRWRTRLGCFEVRQTLGEPRRLRVYPNFAALARYAWLSGDRRLAQIGIKTYAQRGLGTDFRQLADYKTGDSLRHIDWKATQRQRRPIVREFQDDRDQCVLFLLDCGRRMRADEGVPAQQAGSNSSSNSNSNSHFDEALNALMLLSYVALKEGDEVGAMTFGCPPEERRDFAPRKGSATLNALMNRLHDIQPGATHSDYLLAAQELLRVQKRRALVIVLTNFRDEDAAELRPAIKLLRRKHLVLVASLRERVLGRIASQPLVHARDAVDVAAAHLFEQSRRDAFARVVGNDPLSVDVEPADLAVALVNRYHAVKRAGLL</sequence>
<dbReference type="Pfam" id="PF01882">
    <property type="entry name" value="DUF58"/>
    <property type="match status" value="1"/>
</dbReference>
<dbReference type="EMBL" id="RXFT01000024">
    <property type="protein sequence ID" value="RUR71738.1"/>
    <property type="molecule type" value="Genomic_DNA"/>
</dbReference>
<dbReference type="SUPFAM" id="SSF53300">
    <property type="entry name" value="vWA-like"/>
    <property type="match status" value="1"/>
</dbReference>
<comment type="caution">
    <text evidence="3">The sequence shown here is derived from an EMBL/GenBank/DDBJ whole genome shotgun (WGS) entry which is preliminary data.</text>
</comment>